<dbReference type="Proteomes" id="UP001288320">
    <property type="component" value="Unassembled WGS sequence"/>
</dbReference>
<comment type="caution">
    <text evidence="3">The sequence shown here is derived from an EMBL/GenBank/DDBJ whole genome shotgun (WGS) entry which is preliminary data.</text>
</comment>
<evidence type="ECO:0000256" key="1">
    <source>
        <dbReference type="SAM" id="MobiDB-lite"/>
    </source>
</evidence>
<feature type="transmembrane region" description="Helical" evidence="2">
    <location>
        <begin position="277"/>
        <end position="296"/>
    </location>
</feature>
<evidence type="ECO:0000313" key="4">
    <source>
        <dbReference type="EMBL" id="MDY5146926.1"/>
    </source>
</evidence>
<evidence type="ECO:0000313" key="3">
    <source>
        <dbReference type="EMBL" id="MDY5141320.1"/>
    </source>
</evidence>
<evidence type="ECO:0000313" key="6">
    <source>
        <dbReference type="Proteomes" id="UP001288320"/>
    </source>
</evidence>
<dbReference type="RefSeq" id="WP_087070253.1">
    <property type="nucleotide sequence ID" value="NZ_CAUPFC010000010.1"/>
</dbReference>
<feature type="region of interest" description="Disordered" evidence="1">
    <location>
        <begin position="1"/>
        <end position="21"/>
    </location>
</feature>
<feature type="transmembrane region" description="Helical" evidence="2">
    <location>
        <begin position="152"/>
        <end position="182"/>
    </location>
</feature>
<evidence type="ECO:0000313" key="5">
    <source>
        <dbReference type="Proteomes" id="UP001284901"/>
    </source>
</evidence>
<dbReference type="AlphaFoldDB" id="A0AAW9HLZ1"/>
<evidence type="ECO:0000256" key="2">
    <source>
        <dbReference type="SAM" id="Phobius"/>
    </source>
</evidence>
<name>A0AAW9HLZ1_9ACTO</name>
<keyword evidence="2" id="KW-0812">Transmembrane</keyword>
<feature type="transmembrane region" description="Helical" evidence="2">
    <location>
        <begin position="63"/>
        <end position="81"/>
    </location>
</feature>
<gene>
    <name evidence="3" type="ORF">R6G74_08385</name>
    <name evidence="4" type="ORF">R6P33_07855</name>
</gene>
<keyword evidence="2" id="KW-0472">Membrane</keyword>
<accession>A0AAW9HLZ1</accession>
<dbReference type="EMBL" id="JAWNFY010000023">
    <property type="protein sequence ID" value="MDY5146926.1"/>
    <property type="molecule type" value="Genomic_DNA"/>
</dbReference>
<reference evidence="3 5" key="1">
    <citation type="submission" date="2023-10" db="EMBL/GenBank/DDBJ databases">
        <title>Whole Genome based description of the genera Actinobaculum and Actinotignum reveals a complex phylogenetic relationship within the species included in the genus Actinotignum.</title>
        <authorList>
            <person name="Jensen C.S."/>
            <person name="Dargis R."/>
            <person name="Kemp M."/>
            <person name="Christensen J.J."/>
        </authorList>
    </citation>
    <scope>NUCLEOTIDE SEQUENCE</scope>
    <source>
        <strain evidence="4 5">SLA_B089</strain>
        <strain evidence="3">SLA_B245</strain>
    </source>
</reference>
<sequence length="303" mass="31872">MSTTYVPASPGAHGPGAPGAAAPQLAQLPPRISQFAAPSYRVTLGRSVRSELRKILTLPSLRWTLIIGTLFSLAITALTAWGSSELELNTYATAMGAEHSLAAYVLISASTIFQIIMVAFGAVTVCSEYAANTMRSTVSADPRRWRNVAARTLALSLIALVTTLVLLVLGAVVGTLFGLTIGFSGDAWWLYLNFIIAMVTSAWMALGIGYLLRSSAGTIVLILAVMMLSPVLALIPSEFVRSFVIPYLPPMLLTAALSPPGLNAGADVTSFTVSSPAIGLGLWCALAVVLLALGGWRFSRSDV</sequence>
<feature type="transmembrane region" description="Helical" evidence="2">
    <location>
        <begin position="101"/>
        <end position="131"/>
    </location>
</feature>
<protein>
    <recommendedName>
        <fullName evidence="7">ABC transporter permease</fullName>
    </recommendedName>
</protein>
<dbReference type="EMBL" id="JAWNFV010000020">
    <property type="protein sequence ID" value="MDY5141320.1"/>
    <property type="molecule type" value="Genomic_DNA"/>
</dbReference>
<dbReference type="Proteomes" id="UP001284901">
    <property type="component" value="Unassembled WGS sequence"/>
</dbReference>
<organism evidence="3 6">
    <name type="scientific">Actinotignum timonense</name>
    <dbReference type="NCBI Taxonomy" id="1870995"/>
    <lineage>
        <taxon>Bacteria</taxon>
        <taxon>Bacillati</taxon>
        <taxon>Actinomycetota</taxon>
        <taxon>Actinomycetes</taxon>
        <taxon>Actinomycetales</taxon>
        <taxon>Actinomycetaceae</taxon>
        <taxon>Actinotignum</taxon>
    </lineage>
</organism>
<keyword evidence="5" id="KW-1185">Reference proteome</keyword>
<dbReference type="GeneID" id="92813140"/>
<feature type="transmembrane region" description="Helical" evidence="2">
    <location>
        <begin position="219"/>
        <end position="237"/>
    </location>
</feature>
<feature type="transmembrane region" description="Helical" evidence="2">
    <location>
        <begin position="188"/>
        <end position="212"/>
    </location>
</feature>
<proteinExistence type="predicted"/>
<keyword evidence="2" id="KW-1133">Transmembrane helix</keyword>
<evidence type="ECO:0008006" key="7">
    <source>
        <dbReference type="Google" id="ProtNLM"/>
    </source>
</evidence>